<feature type="domain" description="CARDB" evidence="3">
    <location>
        <begin position="1069"/>
        <end position="1152"/>
    </location>
</feature>
<dbReference type="InterPro" id="IPR013783">
    <property type="entry name" value="Ig-like_fold"/>
</dbReference>
<dbReference type="RefSeq" id="WP_303762559.1">
    <property type="nucleotide sequence ID" value="NZ_JABZGR010000001.1"/>
</dbReference>
<dbReference type="Gene3D" id="2.60.120.200">
    <property type="match status" value="2"/>
</dbReference>
<name>A0A929WZ02_9BACT</name>
<evidence type="ECO:0000313" key="4">
    <source>
        <dbReference type="EMBL" id="MBF0969563.1"/>
    </source>
</evidence>
<reference evidence="4" key="1">
    <citation type="submission" date="2020-04" db="EMBL/GenBank/DDBJ databases">
        <title>Deep metagenomics examines the oral microbiome during advanced dental caries in children, revealing novel taxa and co-occurrences with host molecules.</title>
        <authorList>
            <person name="Baker J.L."/>
            <person name="Morton J.T."/>
            <person name="Dinis M."/>
            <person name="Alvarez R."/>
            <person name="Tran N.C."/>
            <person name="Knight R."/>
            <person name="Edlund A."/>
        </authorList>
    </citation>
    <scope>NUCLEOTIDE SEQUENCE</scope>
    <source>
        <strain evidence="4">JCVI_34_bin.1</strain>
    </source>
</reference>
<dbReference type="NCBIfam" id="NF038128">
    <property type="entry name" value="choice_anch_J"/>
    <property type="match status" value="2"/>
</dbReference>
<keyword evidence="1" id="KW-0732">Signal</keyword>
<comment type="caution">
    <text evidence="4">The sequence shown here is derived from an EMBL/GenBank/DDBJ whole genome shotgun (WGS) entry which is preliminary data.</text>
</comment>
<evidence type="ECO:0000256" key="1">
    <source>
        <dbReference type="SAM" id="SignalP"/>
    </source>
</evidence>
<sequence length="1486" mass="160122">MHLRFAHFLVSCLAFAGSLPIFAQSPTKLSQRSPLLRTNVLRIPFAVSQGLRRPAAAIRTLPAPSPAESKPRLMSAAPRPLQKTILRQLLGAAAGTELWANVVSDQYKGIYAFSPASEVHFSKLAAYSKASFNGGAAIVDGRMHGIFYDLSYADMGIIMVYHYAFDIETWALDIPPHQLDDISLIAQETATDPKTGEVFGAFLRKDGTGYEWGVIDYLTLTRTSIAPVEHIYIALGIDKDGKAYGVATDGNLYTIDRTNGKETLVGPTGVSLADADGKVRSQCGEIDPKDNTFYWASTNGEHHTDLYKVSLDNGQATLLGSIGNEVTVTGMVVPKPKAADDAPSAATDLHAQFTAAATAGQLSFTAPTKTYGGSALSGELTYHVYVNTDAPLTGKVNAGSSAVVPVQAREGMNTFVVTLSNAAGASPKARLSAYAGYDTPKSVDKLTLSVDAARRADLTWTAPTATEHGGFLGSLTYDLIRITGTDTTQVVNGISDVHFAEVLPEGPLMGYRYAVRAHNQSQVTTWTNSNNAVVGSPIEPPFFDEFANAADAELYTVIDNNNDQASWAWDKDPYTEQTAYRYHWSDTEKADDWLLLPPLRLRAGKVYTFQFKAKSNGTDYTERFEVKWGQAPNPAGLSTVILNPTEVSTDEYQTFTNELRPQADGTYYIGFHALSDAGGYYLHIDSVSIAAPVAAAAPAAAENLKGKADPSGKLLTTLTFDAPKLKVDGTALSNIERIEVRNGIRLVKAFTQPAPGASLTATDNRATTGDNVYTVIAFNADGAGATATKTIYVGQDQPATPVITAEDLSNAVRLTWPAVGGANGGLVIPEEVTYNIYNVRDGGYRGDLIATVTGGKTEYVVPDQKTAEGNQRYAQWAISAKNKAGESGYGVGSIIVGKPYTLPFHNSFKGSSTEGQLIALETPDGNVAWEISGKEAVDADGGSIVFNPDRAGSSVISTGKISLQGAAHPKLIFDHKQVGQVPGRLEISIRKKNQKGETLLRSFDYAQAGVSQAEWHTEEIDIPQEYLQEEYVFVRFAAIATASMKETPLYVDNINLAEPVAKDAEITLAAPKSVLKGQNLPLSIKVANKGLQDLAKVQVKVQINGKQVYDKAVEGGLARFKEATIPVNYQTTSLDAATTLSVVAEVVADGDALAANNEARAEVQAVQGNVPTPRDLVLKYKDAAKVELDWAAPTVEYVTLTDDFEAYEPWATSFGRWSTIDADKGYACPLSKESRYPHQQEQFAFMNWQPSDLYGTGQGLDPHSGTKALVAVYQTDQTGKTYVKADNWLISPPLSGKAQKVRFYVNNYVGKDFGNEEFEVLVSSTDKAKESFQLIGDIYTQTGGSWTEINVDLPEGTNYFAIRHTTSADQAFLFMIDDITYEGGNTPTGYRVYCDGQYLGAAEQPGYTDTQAKADGQHTYSVTAVYADASESLPVVLDVVTALIAPSASPAHTPIVYDVHGKRVDAVRSKLQRGVYVIDGKKVVIK</sequence>
<dbReference type="Proteomes" id="UP000704068">
    <property type="component" value="Unassembled WGS sequence"/>
</dbReference>
<dbReference type="SUPFAM" id="SSF75011">
    <property type="entry name" value="3-carboxy-cis,cis-mucoante lactonizing enzyme"/>
    <property type="match status" value="1"/>
</dbReference>
<evidence type="ECO:0000313" key="5">
    <source>
        <dbReference type="Proteomes" id="UP000704068"/>
    </source>
</evidence>
<protein>
    <recommendedName>
        <fullName evidence="6">CARDB domain-containing protein</fullName>
    </recommendedName>
</protein>
<dbReference type="InterPro" id="IPR011635">
    <property type="entry name" value="CARDB"/>
</dbReference>
<evidence type="ECO:0000259" key="3">
    <source>
        <dbReference type="Pfam" id="PF07705"/>
    </source>
</evidence>
<evidence type="ECO:0008006" key="6">
    <source>
        <dbReference type="Google" id="ProtNLM"/>
    </source>
</evidence>
<dbReference type="Gene3D" id="2.60.40.10">
    <property type="entry name" value="Immunoglobulins"/>
    <property type="match status" value="1"/>
</dbReference>
<proteinExistence type="predicted"/>
<dbReference type="InterPro" id="IPR011628">
    <property type="entry name" value="Cleaved_adhesin"/>
</dbReference>
<dbReference type="EMBL" id="JABZGR010000001">
    <property type="protein sequence ID" value="MBF0969563.1"/>
    <property type="molecule type" value="Genomic_DNA"/>
</dbReference>
<gene>
    <name evidence="4" type="ORF">HXK21_00765</name>
</gene>
<accession>A0A929WZ02</accession>
<dbReference type="Pfam" id="PF07705">
    <property type="entry name" value="CARDB"/>
    <property type="match status" value="1"/>
</dbReference>
<evidence type="ECO:0000259" key="2">
    <source>
        <dbReference type="Pfam" id="PF07675"/>
    </source>
</evidence>
<dbReference type="Pfam" id="PF07675">
    <property type="entry name" value="Cleaved_Adhesin"/>
    <property type="match status" value="1"/>
</dbReference>
<feature type="signal peptide" evidence="1">
    <location>
        <begin position="1"/>
        <end position="23"/>
    </location>
</feature>
<feature type="domain" description="Cleaved adhesin" evidence="2">
    <location>
        <begin position="1260"/>
        <end position="1380"/>
    </location>
</feature>
<organism evidence="4 5">
    <name type="scientific">Alloprevotella tannerae</name>
    <dbReference type="NCBI Taxonomy" id="76122"/>
    <lineage>
        <taxon>Bacteria</taxon>
        <taxon>Pseudomonadati</taxon>
        <taxon>Bacteroidota</taxon>
        <taxon>Bacteroidia</taxon>
        <taxon>Bacteroidales</taxon>
        <taxon>Prevotellaceae</taxon>
        <taxon>Alloprevotella</taxon>
    </lineage>
</organism>
<feature type="chain" id="PRO_5037472537" description="CARDB domain-containing protein" evidence="1">
    <location>
        <begin position="24"/>
        <end position="1486"/>
    </location>
</feature>